<evidence type="ECO:0000313" key="2">
    <source>
        <dbReference type="Proteomes" id="UP000521017"/>
    </source>
</evidence>
<dbReference type="Pfam" id="PF15566">
    <property type="entry name" value="Imm32"/>
    <property type="match status" value="1"/>
</dbReference>
<dbReference type="Proteomes" id="UP000521017">
    <property type="component" value="Unassembled WGS sequence"/>
</dbReference>
<dbReference type="AlphaFoldDB" id="A0A7X0J7R8"/>
<comment type="caution">
    <text evidence="1">The sequence shown here is derived from an EMBL/GenBank/DDBJ whole genome shotgun (WGS) entry which is preliminary data.</text>
</comment>
<dbReference type="RefSeq" id="WP_184628886.1">
    <property type="nucleotide sequence ID" value="NZ_JACHCC010000015.1"/>
</dbReference>
<gene>
    <name evidence="1" type="ORF">HDF25_004816</name>
</gene>
<organism evidence="1 2">
    <name type="scientific">Pedobacter cryoconitis</name>
    <dbReference type="NCBI Taxonomy" id="188932"/>
    <lineage>
        <taxon>Bacteria</taxon>
        <taxon>Pseudomonadati</taxon>
        <taxon>Bacteroidota</taxon>
        <taxon>Sphingobacteriia</taxon>
        <taxon>Sphingobacteriales</taxon>
        <taxon>Sphingobacteriaceae</taxon>
        <taxon>Pedobacter</taxon>
    </lineage>
</organism>
<reference evidence="1 2" key="1">
    <citation type="submission" date="2020-08" db="EMBL/GenBank/DDBJ databases">
        <title>Genomic Encyclopedia of Type Strains, Phase IV (KMG-V): Genome sequencing to study the core and pangenomes of soil and plant-associated prokaryotes.</title>
        <authorList>
            <person name="Whitman W."/>
        </authorList>
    </citation>
    <scope>NUCLEOTIDE SEQUENCE [LARGE SCALE GENOMIC DNA]</scope>
    <source>
        <strain evidence="1 2">M2T3</strain>
    </source>
</reference>
<proteinExistence type="predicted"/>
<dbReference type="InterPro" id="IPR029083">
    <property type="entry name" value="Imm32"/>
</dbReference>
<evidence type="ECO:0000313" key="1">
    <source>
        <dbReference type="EMBL" id="MBB6502633.1"/>
    </source>
</evidence>
<sequence length="85" mass="9817">MEIKLTIPEYSDKGLQYEWENGFEIKTRINNGEIIISANKAGLISLAKQMLTLAQDSVPIGYHMHFDEYNSLEEESVELIIEKRE</sequence>
<name>A0A7X0J7R8_9SPHI</name>
<dbReference type="EMBL" id="JACHCC010000015">
    <property type="protein sequence ID" value="MBB6502633.1"/>
    <property type="molecule type" value="Genomic_DNA"/>
</dbReference>
<protein>
    <submittedName>
        <fullName evidence="1">Uncharacterized protein</fullName>
    </submittedName>
</protein>
<accession>A0A7X0J7R8</accession>